<feature type="region of interest" description="Disordered" evidence="1">
    <location>
        <begin position="425"/>
        <end position="1165"/>
    </location>
</feature>
<feature type="compositionally biased region" description="Low complexity" evidence="1">
    <location>
        <begin position="446"/>
        <end position="479"/>
    </location>
</feature>
<dbReference type="GeneID" id="26908734"/>
<sequence length="1525" mass="162827">MGSDVSVVLQADAPVPDVVIRTQRAAPSTVPSPNARAVVQHCPAIRVVEAGAARKIAGDSSAASMMSTADLSPLDQPILLIRNCAELDAFTKSRTYAPVLRSIYAYLDQHEPQAAAAALNGKRGAGMSSLDGAVRRPVCPIGLILDPSLAIGGRLSSNEARAACAQCLKLFLVHLVAALEFVRKPDDAAPTKWPSSPEVQALREASAGATPGALPPRLSILYLDLRRCALDDEAARWFATTVILRAVRRARPFMLVSARGGVVGVTAAMSGSNGSGNTFLNYYSPDVKADMVWASLQHLLLTDNDRLTQEGAKAVLAELLAEDATRKVLLRQQGMDTTAQRAREVTQALAGGRLSPRPDSQLLPQLYLVDILREPLSSANIEKDAVATQDEVEEKPATPGRAGGLAPSHLTGTTSEAIIGGEREEGVPDAASSVPPSPHNEPPQPTARSASPKSAPSPKSSQTPAPAAAAKPTPSTEASRSQQELNQNTAHAPSAPLERRPPQQQAAATHKETPAPRQELQNALAQLPTQQQLRRRPPPPQHRQPPRRNVPPLQRTYLKAATLSANGEEPEEAHEHKAVPSLTLAAPWESNPVPSRSPGRHTPSPPRNSTYWAEAMADSPAALPQLQRSTTTPPATPPRAAQMEHRPSSATSPVRRELEPTRTPAEVQGSLQPPPSSPSPAAAAFPAAPVQKAEGLTKPTAARGVRKPTPQRSPRQPPKSANRPPFDVAPSTAALVDTAPVLSAQRRRRSSCDVPSEQEKYSNGAAGHSGQVKPPAAAAAEAAGKPSSHALVAAGKGADQENVSPLPQQRQHQQQQRVEPPRSKRSLSASKKKAPPPQATAGASTPAPQHNEGEEEQKQPPLDPSVNPTCAASTPPTLSHSGCKGQLRAPASRQQQPPLPSPRNPSPSNKRRLQQAIAHAAELDDVPDVVVNGHSARRPGAQSPRPGVRCRTPSLPASARKPSGAGEDGDKAAAAEEEEITASLPVPPRHRSFRSPVRLDHTELEAAQSAREWVRSRDPSMADRAPSSRVSRNGASARPLVVSPCRLRPPPPDRDADEVQEELGGEEKVVELPVDFNGRTTYNGAPRREHDCSTEHRNATASSRSARAQRPVDVPPLDLPRPPVVAARRRGPPPQQHQQRRGEEGTSSAPATHGRPRTPRGSSKYGAACAHADLLRGRDSVSAAKAAYEAATLAEARAKVQAERRAKRKQQQQQQQRQRHLLRQENAAADRSASLQVEGEVNSVHEEGRPSRPARRGSSPSPAPNRPSGARAPSPLHAPPPPAQRHAPRSAQRRLSTAAPPHIEPRLTTTSQLRRVTSQRYRRASEVEAGIHGFYALNATPRLDFRGETAVASMAQRQPTRDELAAVQMEKEMEKGRRSSFCDSRRASAAAGVNGYEEQEPHANSHDVSNPLLKAQPRTPSRTTSLKTAQASPQQPKPQPSQGTPAYQANGRGAQVNGDAVDSESGNDEETSTAPSLSPWGTADYQGSAPRQEEEKREDGVTVEVSAYGVELVNKALRTPHRTLY</sequence>
<name>A0A0M9FTI5_LEPPY</name>
<feature type="compositionally biased region" description="Basic and acidic residues" evidence="1">
    <location>
        <begin position="1086"/>
        <end position="1098"/>
    </location>
</feature>
<feature type="compositionally biased region" description="Acidic residues" evidence="1">
    <location>
        <begin position="1055"/>
        <end position="1064"/>
    </location>
</feature>
<feature type="compositionally biased region" description="Low complexity" evidence="1">
    <location>
        <begin position="1101"/>
        <end position="1112"/>
    </location>
</feature>
<dbReference type="RefSeq" id="XP_015654005.1">
    <property type="nucleotide sequence ID" value="XM_015807466.1"/>
</dbReference>
<evidence type="ECO:0000313" key="2">
    <source>
        <dbReference type="EMBL" id="KPA75566.1"/>
    </source>
</evidence>
<dbReference type="Proteomes" id="UP000037923">
    <property type="component" value="Unassembled WGS sequence"/>
</dbReference>
<comment type="caution">
    <text evidence="2">The sequence shown here is derived from an EMBL/GenBank/DDBJ whole genome shotgun (WGS) entry which is preliminary data.</text>
</comment>
<accession>A0A0M9FTI5</accession>
<feature type="compositionally biased region" description="Low complexity" evidence="1">
    <location>
        <begin position="808"/>
        <end position="817"/>
    </location>
</feature>
<feature type="compositionally biased region" description="Low complexity" evidence="1">
    <location>
        <begin position="1427"/>
        <end position="1445"/>
    </location>
</feature>
<dbReference type="OMA" id="WWRPFLA"/>
<feature type="compositionally biased region" description="Basic and acidic residues" evidence="1">
    <location>
        <begin position="1012"/>
        <end position="1021"/>
    </location>
</feature>
<feature type="compositionally biased region" description="Polar residues" evidence="1">
    <location>
        <begin position="480"/>
        <end position="491"/>
    </location>
</feature>
<dbReference type="OrthoDB" id="266186at2759"/>
<feature type="compositionally biased region" description="Pro residues" evidence="1">
    <location>
        <begin position="435"/>
        <end position="445"/>
    </location>
</feature>
<feature type="compositionally biased region" description="Low complexity" evidence="1">
    <location>
        <begin position="1256"/>
        <end position="1275"/>
    </location>
</feature>
<proteinExistence type="predicted"/>
<keyword evidence="3" id="KW-1185">Reference proteome</keyword>
<feature type="compositionally biased region" description="Low complexity" evidence="1">
    <location>
        <begin position="630"/>
        <end position="641"/>
    </location>
</feature>
<feature type="compositionally biased region" description="Low complexity" evidence="1">
    <location>
        <begin position="679"/>
        <end position="689"/>
    </location>
</feature>
<evidence type="ECO:0000256" key="1">
    <source>
        <dbReference type="SAM" id="MobiDB-lite"/>
    </source>
</evidence>
<gene>
    <name evidence="2" type="ORF">ABB37_08450</name>
</gene>
<feature type="region of interest" description="Disordered" evidence="1">
    <location>
        <begin position="1369"/>
        <end position="1508"/>
    </location>
</feature>
<feature type="compositionally biased region" description="Polar residues" evidence="1">
    <location>
        <begin position="1307"/>
        <end position="1319"/>
    </location>
</feature>
<dbReference type="EMBL" id="LGTL01000024">
    <property type="protein sequence ID" value="KPA75566.1"/>
    <property type="molecule type" value="Genomic_DNA"/>
</dbReference>
<feature type="compositionally biased region" description="Low complexity" evidence="1">
    <location>
        <begin position="886"/>
        <end position="896"/>
    </location>
</feature>
<feature type="compositionally biased region" description="Polar residues" evidence="1">
    <location>
        <begin position="866"/>
        <end position="880"/>
    </location>
</feature>
<organism evidence="2 3">
    <name type="scientific">Leptomonas pyrrhocoris</name>
    <name type="common">Firebug parasite</name>
    <dbReference type="NCBI Taxonomy" id="157538"/>
    <lineage>
        <taxon>Eukaryota</taxon>
        <taxon>Discoba</taxon>
        <taxon>Euglenozoa</taxon>
        <taxon>Kinetoplastea</taxon>
        <taxon>Metakinetoplastina</taxon>
        <taxon>Trypanosomatida</taxon>
        <taxon>Trypanosomatidae</taxon>
        <taxon>Leishmaniinae</taxon>
        <taxon>Leptomonas</taxon>
    </lineage>
</organism>
<dbReference type="VEuPathDB" id="TriTrypDB:LpyrH10_24_0900"/>
<protein>
    <submittedName>
        <fullName evidence="2">Uncharacterized protein</fullName>
    </submittedName>
</protein>
<feature type="region of interest" description="Disordered" evidence="1">
    <location>
        <begin position="1195"/>
        <end position="1319"/>
    </location>
</feature>
<feature type="compositionally biased region" description="Pro residues" evidence="1">
    <location>
        <begin position="1113"/>
        <end position="1123"/>
    </location>
</feature>
<reference evidence="2 3" key="1">
    <citation type="submission" date="2015-07" db="EMBL/GenBank/DDBJ databases">
        <title>High-quality genome of monoxenous trypanosomatid Leptomonas pyrrhocoris.</title>
        <authorList>
            <person name="Flegontov P."/>
            <person name="Butenko A."/>
            <person name="Firsov S."/>
            <person name="Vlcek C."/>
            <person name="Logacheva M.D."/>
            <person name="Field M."/>
            <person name="Filatov D."/>
            <person name="Flegontova O."/>
            <person name="Gerasimov E."/>
            <person name="Jackson A.P."/>
            <person name="Kelly S."/>
            <person name="Opperdoes F."/>
            <person name="O'Reilly A."/>
            <person name="Votypka J."/>
            <person name="Yurchenko V."/>
            <person name="Lukes J."/>
        </authorList>
    </citation>
    <scope>NUCLEOTIDE SEQUENCE [LARGE SCALE GENOMIC DNA]</scope>
    <source>
        <strain evidence="2">H10</strain>
    </source>
</reference>
<feature type="compositionally biased region" description="Basic and acidic residues" evidence="1">
    <location>
        <begin position="1491"/>
        <end position="1500"/>
    </location>
</feature>
<feature type="region of interest" description="Disordered" evidence="1">
    <location>
        <begin position="385"/>
        <end position="412"/>
    </location>
</feature>
<evidence type="ECO:0000313" key="3">
    <source>
        <dbReference type="Proteomes" id="UP000037923"/>
    </source>
</evidence>
<feature type="compositionally biased region" description="Acidic residues" evidence="1">
    <location>
        <begin position="1461"/>
        <end position="1471"/>
    </location>
</feature>